<feature type="region of interest" description="Disordered" evidence="10">
    <location>
        <begin position="763"/>
        <end position="878"/>
    </location>
</feature>
<feature type="compositionally biased region" description="Basic residues" evidence="10">
    <location>
        <begin position="1423"/>
        <end position="1432"/>
    </location>
</feature>
<feature type="compositionally biased region" description="Polar residues" evidence="10">
    <location>
        <begin position="1457"/>
        <end position="1488"/>
    </location>
</feature>
<evidence type="ECO:0000256" key="10">
    <source>
        <dbReference type="SAM" id="MobiDB-lite"/>
    </source>
</evidence>
<dbReference type="InterPro" id="IPR014001">
    <property type="entry name" value="Helicase_ATP-bd"/>
</dbReference>
<feature type="region of interest" description="Disordered" evidence="10">
    <location>
        <begin position="1457"/>
        <end position="1540"/>
    </location>
</feature>
<feature type="compositionally biased region" description="Basic and acidic residues" evidence="10">
    <location>
        <begin position="765"/>
        <end position="781"/>
    </location>
</feature>
<dbReference type="Gene3D" id="3.40.50.300">
    <property type="entry name" value="P-loop containing nucleotide triphosphate hydrolases"/>
    <property type="match status" value="2"/>
</dbReference>
<dbReference type="SMART" id="SM00487">
    <property type="entry name" value="DEXDc"/>
    <property type="match status" value="1"/>
</dbReference>
<dbReference type="InterPro" id="IPR001650">
    <property type="entry name" value="Helicase_C-like"/>
</dbReference>
<dbReference type="GO" id="GO:0016887">
    <property type="term" value="F:ATP hydrolysis activity"/>
    <property type="evidence" value="ECO:0007669"/>
    <property type="project" value="InterPro"/>
</dbReference>
<feature type="compositionally biased region" description="Polar residues" evidence="10">
    <location>
        <begin position="520"/>
        <end position="534"/>
    </location>
</feature>
<dbReference type="GO" id="GO:0003677">
    <property type="term" value="F:DNA binding"/>
    <property type="evidence" value="ECO:0007669"/>
    <property type="project" value="UniProtKB-KW"/>
</dbReference>
<feature type="region of interest" description="Disordered" evidence="10">
    <location>
        <begin position="1594"/>
        <end position="1666"/>
    </location>
</feature>
<dbReference type="InterPro" id="IPR044574">
    <property type="entry name" value="ARIP4-like"/>
</dbReference>
<keyword evidence="4" id="KW-0378">Hydrolase</keyword>
<feature type="compositionally biased region" description="Basic and acidic residues" evidence="10">
    <location>
        <begin position="561"/>
        <end position="575"/>
    </location>
</feature>
<dbReference type="Gene3D" id="1.20.120.850">
    <property type="entry name" value="SWI2/SNF2 ATPases, N-terminal domain"/>
    <property type="match status" value="1"/>
</dbReference>
<keyword evidence="9" id="KW-0175">Coiled coil</keyword>
<evidence type="ECO:0000256" key="7">
    <source>
        <dbReference type="ARBA" id="ARBA00023125"/>
    </source>
</evidence>
<evidence type="ECO:0000256" key="2">
    <source>
        <dbReference type="ARBA" id="ARBA00007025"/>
    </source>
</evidence>
<feature type="compositionally biased region" description="Basic and acidic residues" evidence="10">
    <location>
        <begin position="813"/>
        <end position="825"/>
    </location>
</feature>
<dbReference type="Pfam" id="PF00271">
    <property type="entry name" value="Helicase_C"/>
    <property type="match status" value="1"/>
</dbReference>
<feature type="region of interest" description="Disordered" evidence="10">
    <location>
        <begin position="2238"/>
        <end position="2421"/>
    </location>
</feature>
<organism evidence="13 14">
    <name type="scientific">Armadillidium nasatum</name>
    <dbReference type="NCBI Taxonomy" id="96803"/>
    <lineage>
        <taxon>Eukaryota</taxon>
        <taxon>Metazoa</taxon>
        <taxon>Ecdysozoa</taxon>
        <taxon>Arthropoda</taxon>
        <taxon>Crustacea</taxon>
        <taxon>Multicrustacea</taxon>
        <taxon>Malacostraca</taxon>
        <taxon>Eumalacostraca</taxon>
        <taxon>Peracarida</taxon>
        <taxon>Isopoda</taxon>
        <taxon>Oniscidea</taxon>
        <taxon>Crinocheta</taxon>
        <taxon>Armadillidiidae</taxon>
        <taxon>Armadillidium</taxon>
    </lineage>
</organism>
<comment type="subcellular location">
    <subcellularLocation>
        <location evidence="1">Nucleus</location>
    </subcellularLocation>
</comment>
<feature type="compositionally biased region" description="Polar residues" evidence="10">
    <location>
        <begin position="2585"/>
        <end position="2610"/>
    </location>
</feature>
<feature type="compositionally biased region" description="Polar residues" evidence="10">
    <location>
        <begin position="1514"/>
        <end position="1540"/>
    </location>
</feature>
<feature type="region of interest" description="Disordered" evidence="10">
    <location>
        <begin position="438"/>
        <end position="586"/>
    </location>
</feature>
<keyword evidence="14" id="KW-1185">Reference proteome</keyword>
<evidence type="ECO:0000256" key="4">
    <source>
        <dbReference type="ARBA" id="ARBA00022801"/>
    </source>
</evidence>
<dbReference type="EMBL" id="SEYY01018969">
    <property type="protein sequence ID" value="KAB7498812.1"/>
    <property type="molecule type" value="Genomic_DNA"/>
</dbReference>
<dbReference type="GO" id="GO:0005524">
    <property type="term" value="F:ATP binding"/>
    <property type="evidence" value="ECO:0007669"/>
    <property type="project" value="UniProtKB-KW"/>
</dbReference>
<feature type="compositionally biased region" description="Polar residues" evidence="10">
    <location>
        <begin position="2348"/>
        <end position="2364"/>
    </location>
</feature>
<feature type="region of interest" description="Disordered" evidence="10">
    <location>
        <begin position="2690"/>
        <end position="2734"/>
    </location>
</feature>
<dbReference type="Proteomes" id="UP000326759">
    <property type="component" value="Unassembled WGS sequence"/>
</dbReference>
<feature type="domain" description="Helicase ATP-binding" evidence="11">
    <location>
        <begin position="933"/>
        <end position="1152"/>
    </location>
</feature>
<feature type="compositionally biased region" description="Low complexity" evidence="10">
    <location>
        <begin position="288"/>
        <end position="314"/>
    </location>
</feature>
<dbReference type="InterPro" id="IPR038718">
    <property type="entry name" value="SNF2-like_sf"/>
</dbReference>
<feature type="region of interest" description="Disordered" evidence="10">
    <location>
        <begin position="2463"/>
        <end position="2502"/>
    </location>
</feature>
<proteinExistence type="inferred from homology"/>
<feature type="compositionally biased region" description="Polar residues" evidence="10">
    <location>
        <begin position="2381"/>
        <end position="2392"/>
    </location>
</feature>
<keyword evidence="3" id="KW-0547">Nucleotide-binding</keyword>
<feature type="region of interest" description="Disordered" evidence="10">
    <location>
        <begin position="189"/>
        <end position="232"/>
    </location>
</feature>
<protein>
    <submittedName>
        <fullName evidence="13">Helicase ARIP4</fullName>
    </submittedName>
</protein>
<comment type="similarity">
    <text evidence="2">Belongs to the SNF2/RAD54 helicase family.</text>
</comment>
<feature type="domain" description="Helicase C-terminal" evidence="12">
    <location>
        <begin position="1698"/>
        <end position="1857"/>
    </location>
</feature>
<evidence type="ECO:0000313" key="13">
    <source>
        <dbReference type="EMBL" id="KAB7498812.1"/>
    </source>
</evidence>
<name>A0A5N5SXQ9_9CRUS</name>
<feature type="compositionally biased region" description="Acidic residues" evidence="10">
    <location>
        <begin position="826"/>
        <end position="835"/>
    </location>
</feature>
<evidence type="ECO:0000256" key="1">
    <source>
        <dbReference type="ARBA" id="ARBA00004123"/>
    </source>
</evidence>
<feature type="compositionally biased region" description="Low complexity" evidence="10">
    <location>
        <begin position="2703"/>
        <end position="2734"/>
    </location>
</feature>
<feature type="region of interest" description="Disordered" evidence="10">
    <location>
        <begin position="2096"/>
        <end position="2116"/>
    </location>
</feature>
<gene>
    <name evidence="13" type="ORF">Anas_06745</name>
</gene>
<feature type="compositionally biased region" description="Low complexity" evidence="10">
    <location>
        <begin position="2394"/>
        <end position="2412"/>
    </location>
</feature>
<feature type="compositionally biased region" description="Basic and acidic residues" evidence="10">
    <location>
        <begin position="468"/>
        <end position="484"/>
    </location>
</feature>
<dbReference type="InterPro" id="IPR027417">
    <property type="entry name" value="P-loop_NTPase"/>
</dbReference>
<feature type="compositionally biased region" description="Basic and acidic residues" evidence="10">
    <location>
        <begin position="2283"/>
        <end position="2297"/>
    </location>
</feature>
<accession>A0A5N5SXQ9</accession>
<dbReference type="InterPro" id="IPR000330">
    <property type="entry name" value="SNF2_N"/>
</dbReference>
<feature type="compositionally biased region" description="Basic and acidic residues" evidence="10">
    <location>
        <begin position="1622"/>
        <end position="1666"/>
    </location>
</feature>
<dbReference type="PROSITE" id="PS51192">
    <property type="entry name" value="HELICASE_ATP_BIND_1"/>
    <property type="match status" value="1"/>
</dbReference>
<feature type="compositionally biased region" description="Low complexity" evidence="10">
    <location>
        <begin position="2611"/>
        <end position="2652"/>
    </location>
</feature>
<dbReference type="CDD" id="cd18069">
    <property type="entry name" value="DEXHc_ARIP4"/>
    <property type="match status" value="1"/>
</dbReference>
<comment type="caution">
    <text evidence="13">The sequence shown here is derived from an EMBL/GenBank/DDBJ whole genome shotgun (WGS) entry which is preliminary data.</text>
</comment>
<evidence type="ECO:0000256" key="8">
    <source>
        <dbReference type="ARBA" id="ARBA00023242"/>
    </source>
</evidence>
<evidence type="ECO:0000256" key="9">
    <source>
        <dbReference type="SAM" id="Coils"/>
    </source>
</evidence>
<dbReference type="SMART" id="SM00490">
    <property type="entry name" value="HELICc"/>
    <property type="match status" value="1"/>
</dbReference>
<dbReference type="PANTHER" id="PTHR45797">
    <property type="entry name" value="RAD54-LIKE"/>
    <property type="match status" value="1"/>
</dbReference>
<evidence type="ECO:0000259" key="11">
    <source>
        <dbReference type="PROSITE" id="PS51192"/>
    </source>
</evidence>
<keyword evidence="6" id="KW-0067">ATP-binding</keyword>
<feature type="region of interest" description="Disordered" evidence="10">
    <location>
        <begin position="2774"/>
        <end position="2836"/>
    </location>
</feature>
<feature type="compositionally biased region" description="Low complexity" evidence="10">
    <location>
        <begin position="2479"/>
        <end position="2502"/>
    </location>
</feature>
<dbReference type="Pfam" id="PF00176">
    <property type="entry name" value="SNF2-rel_dom"/>
    <property type="match status" value="1"/>
</dbReference>
<evidence type="ECO:0000256" key="5">
    <source>
        <dbReference type="ARBA" id="ARBA00022806"/>
    </source>
</evidence>
<dbReference type="PROSITE" id="PS51194">
    <property type="entry name" value="HELICASE_CTER"/>
    <property type="match status" value="1"/>
</dbReference>
<reference evidence="13 14" key="1">
    <citation type="journal article" date="2019" name="PLoS Biol.">
        <title>Sex chromosomes control vertical transmission of feminizing Wolbachia symbionts in an isopod.</title>
        <authorList>
            <person name="Becking T."/>
            <person name="Chebbi M.A."/>
            <person name="Giraud I."/>
            <person name="Moumen B."/>
            <person name="Laverre T."/>
            <person name="Caubet Y."/>
            <person name="Peccoud J."/>
            <person name="Gilbert C."/>
            <person name="Cordaux R."/>
        </authorList>
    </citation>
    <scope>NUCLEOTIDE SEQUENCE [LARGE SCALE GENOMIC DNA]</scope>
    <source>
        <strain evidence="13">ANa2</strain>
        <tissue evidence="13">Whole body excluding digestive tract and cuticle</tissue>
    </source>
</reference>
<feature type="region of interest" description="Disordered" evidence="10">
    <location>
        <begin position="1420"/>
        <end position="1441"/>
    </location>
</feature>
<dbReference type="PANTHER" id="PTHR45797:SF1">
    <property type="entry name" value="HELICASE ARIP4"/>
    <property type="match status" value="1"/>
</dbReference>
<dbReference type="InterPro" id="IPR044573">
    <property type="entry name" value="ARIP4_DEXHc"/>
</dbReference>
<feature type="compositionally biased region" description="Polar residues" evidence="10">
    <location>
        <begin position="550"/>
        <end position="560"/>
    </location>
</feature>
<dbReference type="InterPro" id="IPR049730">
    <property type="entry name" value="SNF2/RAD54-like_C"/>
</dbReference>
<feature type="compositionally biased region" description="Basic and acidic residues" evidence="10">
    <location>
        <begin position="535"/>
        <end position="549"/>
    </location>
</feature>
<feature type="compositionally biased region" description="Basic and acidic residues" evidence="10">
    <location>
        <begin position="1599"/>
        <end position="1612"/>
    </location>
</feature>
<keyword evidence="5 13" id="KW-0347">Helicase</keyword>
<evidence type="ECO:0000256" key="6">
    <source>
        <dbReference type="ARBA" id="ARBA00022840"/>
    </source>
</evidence>
<feature type="compositionally biased region" description="Basic and acidic residues" evidence="10">
    <location>
        <begin position="491"/>
        <end position="504"/>
    </location>
</feature>
<sequence>MDQGKDGEDEREGLVTYGDICSNRQAFSSLDQQVNIQQSHGFSELNRTQSGAIVSTNNKSEIYRDQLTNVCQNVNSYIGNLEQQSSRVPIPPAGRAFGVNNVGLSDNSVSDLNNMCNNDINFNTNSTQDRTQCFSNLPNVAYYSNNISQPCVSNVSPLSNTVNSFQNINPYSSSVGLNKDWNTPNVAKYDGDKESSAGNSNKRRFLGGSVGAPAPKIKRKRPPVPEHKPVHHQTISPIFQAPVNDQKNSDTLMMSRVHSNLNNFPPGEANSFKSNDGFTDMREHSNISTIASTNTTTTATTTTAAATSPTTIASENTFVPESNRFPEHVSKLPENKYSANDSKLKSASEEYINCNLPLQEETSNLVNPNVVSSSENFISGEPPPTCKPVLEDETKSELNFEKSLTPDVQNSGSYINEAICTGDKESIFTLEDLVDGQRDKDLNEKENSDSTNQFQKSSNEEDVSLSQEKNDTSELATELKKDDTNILSESETNKDIYDNYRERSLGSSENNTETQDRISSDGNYVNFENLNSVNLEDRDLGADNPKESPETLSNESFSNKTESKADNLEETHTFQEETSISKGENIEKEVDKFVGYSDQSTVGPENLPLTEQKLCEEAQKETKLDVFNMKKEDTNEHKESEGKEKIKEEKMSSDEGDTNSDGEQMKLQIRRRGSSGVSAKPKVKNLRRNIREIISDDKLEENTLAAQKEEQLRLQRLQDKRIALREYMEQQQVERLVAEVAEAAEAVTAAEAVEEVEAAEFAAAEVKESESDIESKTRSDDSDIVVLSSEEEDEDDRKVKEEESCADDSEDEQLLKPKKEIKSENEESMEDDDDSDQKSKASDDSDSDSDSDVVVLSHSEEEEEENDDVNNSGAHINDDFNVSDAQGRVLVNVGHPEKEEDIFLAPQLSSAVKPHQIGGIRFLYDNIVESLEQFKTSNGFGCILAHSMGLGKTLQVVSFTDIFLRHTDAKTVLIIVPINTLQNWQAEYNQWLPEERPQGLPDDMEIQLREFRVFILNDAQKNLPARFKVINQWHEEGGVLLMGYELYRQLSLKKPKKPKKKKRRKNQLDDDIVDIEEEDKNKELLDEMQKALVRPGPDLVICDEGHRIKNAHANISQALKNIRTKRRVVLTGYPLQNNLLEYWCMVDFIRPNYLGTKTEFCNMFERPIQNGQCVDSTPQDVKIMRYRAHVLHSLLEGFVQRRGHSVLAKSLPLKQEHVLLCRMTKIQRTLYSAYMSELKVNKAVANPLKAFAICCKIWNHPDVLYNFVMRRMNEDYDLDLDEVVGKQGKNKKPGKFDMIKLNESHHPFQQNQMTNWNSPNPPMSRPGVNLPPPMNMSSSVPGMGMQNAMGHQTQMPPAMMHPGMPHPGLNTHNQDNSMQHHGNPHSGMGMGPYGMGMYGMQQNYNMHQMPPHYPWGYNQAHPSLHHTGHPLNHHQNNQQIHDPNIQGMHQQSALNLSHQSNNSSMHPQNPQDIHSHQNSHTMLNQNSPGLHDQSNSNSQHRNNQNDQRDQTNQVSQSGNISPQDFTTGIPSSPANNFQKVSPENLSLNMNENSFQSSQDGMSNILNQNMKNLGLDDKPLHDTGMVDSKETLSSLLGVETNKEKAQSSQEELKLNSSSPQNTSDDKSLVKMEEESKDKDEKPGKTDELKEDKDDSDEKKEEKKEDSKKEELTFEWAENLLKDYTPGSLESSAKFQIFFKILEGTIRVGDRLLVFSQSLFTLSLLEEFLQKTFIPGSYETWSKNRTYFRLDGSTSAQEREKLINEFNNNPHVYLFLVSTRAGSLGINLVGANRVIVFDASFNPCHDTQAVCRVYRYGQQKPCHIYRLVTDNSLERRIYDRQVNKQGIADRIVDEMNPEAHLSSKEISNLLVENEEDPEPEDMNGKDERFEDEILKETIKEKGDMFTRLPFQHESLLIDRKDKKLSNAEKRLAKRSYELEKQANISYSRPSYSTFYPKNSGSQTVMMGTKIGGIVYAKPVGTVRPMQSEMGQKIEGGGAMMHRPNILSRSQTNFPVESLAKQGVSVQQITVPKDVSIPTNSGDGKPIHLKSGQSVMVIKTQKGMYLRLSDGKIIAIRTPPEEAFGMPLNQGSVTIVPTMVNNPRPRGGRGGIIPTRRGRPPMSAQYALGQVIPKGTPKGQMAVRILRKPIMSSRGGKTYQTIAVPVSGSGQGALLNKSVVITPAKAGNGQKFLKDLKISPKVQITPVPSKSKSSLSSIAGTSGLTKRLNRNNKIISAQAMAMKSEEEKRKMKDVVITRKDGGNDSSEETSENIQDINTSTDESDVKEESSKSNDSKKEESSVSQIDNKDICSPNVDTQQSKESLMEVDMHKEAVAVEQEREQQQPIQEQQLSLTTVNNDNISGQDNVSPLDDKTSCGISVPVSEESNSQRASPASLNVIGNIGSNSASNSGGSPVSEKEDILKRNANIAPPVSLENRPISLSSSEPITGIVKPLVHETLPVTPLQGLSNLVSPGEGGPGPPSTQSSFNISSMSSLSQPSTFSQSFSSSQPLFQPFLQQTLPTTSSSSITTTTGSNVAHVAPQVQSSAANMTSQSSFLSSSITSFTSAPPIHSPMHSLQSLAAPPSGTLSFTSINDSSPLPQSQHTTPNISASVSSTTPSSSSLPSTTLSSSTSTSQANEGPLSLSNLLPSQNYSQPSTEDILPHHSSALDYLNYSLSASTSAFRRPDFPSALPTDIQNLLNPPPSTSSQLPTSTLASTQPTTSASASSPGSFTAQSPAYSQYSSSYRAHAAAPTGFRAPTPIPPGYPPYSAQYGPYAGQYPNLSPHPASAPQPAPMGQYGSLQSPTNPYQGYPPPPAGTGIPPYSSGLGGFGHGPYPPM</sequence>
<feature type="region of interest" description="Disordered" evidence="10">
    <location>
        <begin position="288"/>
        <end position="328"/>
    </location>
</feature>
<keyword evidence="7" id="KW-0238">DNA-binding</keyword>
<dbReference type="OrthoDB" id="2020972at2759"/>
<feature type="compositionally biased region" description="Basic and acidic residues" evidence="10">
    <location>
        <begin position="2320"/>
        <end position="2339"/>
    </location>
</feature>
<feature type="region of interest" description="Disordered" evidence="10">
    <location>
        <begin position="625"/>
        <end position="682"/>
    </location>
</feature>
<dbReference type="GO" id="GO:0005634">
    <property type="term" value="C:nucleus"/>
    <property type="evidence" value="ECO:0007669"/>
    <property type="project" value="UniProtKB-SubCell"/>
</dbReference>
<feature type="coiled-coil region" evidence="9">
    <location>
        <begin position="714"/>
        <end position="753"/>
    </location>
</feature>
<feature type="compositionally biased region" description="Low complexity" evidence="10">
    <location>
        <begin position="1491"/>
        <end position="1513"/>
    </location>
</feature>
<feature type="compositionally biased region" description="Basic and acidic residues" evidence="10">
    <location>
        <begin position="625"/>
        <end position="653"/>
    </location>
</feature>
<feature type="region of interest" description="Disordered" evidence="10">
    <location>
        <begin position="2585"/>
        <end position="2658"/>
    </location>
</feature>
<dbReference type="GO" id="GO:0004386">
    <property type="term" value="F:helicase activity"/>
    <property type="evidence" value="ECO:0007669"/>
    <property type="project" value="UniProtKB-KW"/>
</dbReference>
<feature type="compositionally biased region" description="Basic and acidic residues" evidence="10">
    <location>
        <begin position="2240"/>
        <end position="2259"/>
    </location>
</feature>
<keyword evidence="8" id="KW-0539">Nucleus</keyword>
<dbReference type="SUPFAM" id="SSF52540">
    <property type="entry name" value="P-loop containing nucleoside triphosphate hydrolases"/>
    <property type="match status" value="2"/>
</dbReference>
<evidence type="ECO:0000259" key="12">
    <source>
        <dbReference type="PROSITE" id="PS51194"/>
    </source>
</evidence>
<feature type="compositionally biased region" description="Basic and acidic residues" evidence="10">
    <location>
        <begin position="438"/>
        <end position="448"/>
    </location>
</feature>
<dbReference type="CDD" id="cd18793">
    <property type="entry name" value="SF2_C_SNF"/>
    <property type="match status" value="1"/>
</dbReference>
<evidence type="ECO:0000256" key="3">
    <source>
        <dbReference type="ARBA" id="ARBA00022741"/>
    </source>
</evidence>
<evidence type="ECO:0000313" key="14">
    <source>
        <dbReference type="Proteomes" id="UP000326759"/>
    </source>
</evidence>
<dbReference type="Gene3D" id="3.40.50.10810">
    <property type="entry name" value="Tandem AAA-ATPase domain"/>
    <property type="match status" value="1"/>
</dbReference>